<dbReference type="AlphaFoldDB" id="A0AAX3X3H3"/>
<dbReference type="Proteomes" id="UP001178322">
    <property type="component" value="Chromosome"/>
</dbReference>
<dbReference type="RefSeq" id="WP_283872320.1">
    <property type="nucleotide sequence ID" value="NZ_CP126101.1"/>
</dbReference>
<dbReference type="EMBL" id="CP126101">
    <property type="protein sequence ID" value="WHY53848.1"/>
    <property type="molecule type" value="Genomic_DNA"/>
</dbReference>
<protein>
    <submittedName>
        <fullName evidence="1">DUF5677 domain-containing protein</fullName>
    </submittedName>
</protein>
<proteinExistence type="predicted"/>
<dbReference type="InterPro" id="IPR043733">
    <property type="entry name" value="DUF5677"/>
</dbReference>
<accession>A0AAX3X3H3</accession>
<reference evidence="1" key="1">
    <citation type="submission" date="2023-05" db="EMBL/GenBank/DDBJ databases">
        <title>Comparative genomics of Bacillaceae isolates and their secondary metabolite potential.</title>
        <authorList>
            <person name="Song L."/>
            <person name="Nielsen L.J."/>
            <person name="Mohite O."/>
            <person name="Xu X."/>
            <person name="Weber T."/>
            <person name="Kovacs A.T."/>
        </authorList>
    </citation>
    <scope>NUCLEOTIDE SEQUENCE</scope>
    <source>
        <strain evidence="1">LY1</strain>
    </source>
</reference>
<organism evidence="1 2">
    <name type="scientific">Lysinibacillus pakistanensis</name>
    <dbReference type="NCBI Taxonomy" id="759811"/>
    <lineage>
        <taxon>Bacteria</taxon>
        <taxon>Bacillati</taxon>
        <taxon>Bacillota</taxon>
        <taxon>Bacilli</taxon>
        <taxon>Bacillales</taxon>
        <taxon>Bacillaceae</taxon>
        <taxon>Lysinibacillus</taxon>
    </lineage>
</organism>
<evidence type="ECO:0000313" key="2">
    <source>
        <dbReference type="Proteomes" id="UP001178322"/>
    </source>
</evidence>
<name>A0AAX3X3H3_9BACI</name>
<dbReference type="Pfam" id="PF18928">
    <property type="entry name" value="DUF5677"/>
    <property type="match status" value="1"/>
</dbReference>
<gene>
    <name evidence="1" type="ORF">QNH24_11610</name>
</gene>
<sequence>MNNLKRYIKLGYKFKEKLNAIKNENQEEKLLVTDMLYSDILEKSESILLLTSQQQYRGAPSMLRSIYENYIYIKYIFERRKYVNNRAEAYYLWTQLEIQKIMNVINSKEKKGEIVRKELIVSAITPFLKNGSIEEMINRYNTLTEGKMVDLFSKIPNFYSKSIEGKKYSSFELLCEYLDETFYYEIIYRILSLEVHGKSKELNSYGNWDEFIQYQCNFLIMDSTMILSKHFGLRKELEKIENYIL</sequence>
<evidence type="ECO:0000313" key="1">
    <source>
        <dbReference type="EMBL" id="WHY53848.1"/>
    </source>
</evidence>